<dbReference type="GO" id="GO:0005524">
    <property type="term" value="F:ATP binding"/>
    <property type="evidence" value="ECO:0007669"/>
    <property type="project" value="UniProtKB-KW"/>
</dbReference>
<dbReference type="PROSITE" id="PS00108">
    <property type="entry name" value="PROTEIN_KINASE_ST"/>
    <property type="match status" value="1"/>
</dbReference>
<dbReference type="EMBL" id="CACSLK010007726">
    <property type="protein sequence ID" value="CAA0810937.1"/>
    <property type="molecule type" value="Genomic_DNA"/>
</dbReference>
<dbReference type="Gene3D" id="1.10.510.10">
    <property type="entry name" value="Transferase(Phosphotransferase) domain 1"/>
    <property type="match status" value="1"/>
</dbReference>
<dbReference type="SUPFAM" id="SSF56112">
    <property type="entry name" value="Protein kinase-like (PK-like)"/>
    <property type="match status" value="1"/>
</dbReference>
<keyword evidence="4" id="KW-0547">Nucleotide-binding</keyword>
<comment type="catalytic activity">
    <reaction evidence="7">
        <text>L-threonyl-[protein] + ATP = O-phospho-L-threonyl-[protein] + ADP + H(+)</text>
        <dbReference type="Rhea" id="RHEA:46608"/>
        <dbReference type="Rhea" id="RHEA-COMP:11060"/>
        <dbReference type="Rhea" id="RHEA-COMP:11605"/>
        <dbReference type="ChEBI" id="CHEBI:15378"/>
        <dbReference type="ChEBI" id="CHEBI:30013"/>
        <dbReference type="ChEBI" id="CHEBI:30616"/>
        <dbReference type="ChEBI" id="CHEBI:61977"/>
        <dbReference type="ChEBI" id="CHEBI:456216"/>
        <dbReference type="EC" id="2.7.11.1"/>
    </reaction>
</comment>
<dbReference type="PROSITE" id="PS50011">
    <property type="entry name" value="PROTEIN_KINASE_DOM"/>
    <property type="match status" value="1"/>
</dbReference>
<evidence type="ECO:0000256" key="1">
    <source>
        <dbReference type="ARBA" id="ARBA00012513"/>
    </source>
</evidence>
<dbReference type="InterPro" id="IPR011009">
    <property type="entry name" value="Kinase-like_dom_sf"/>
</dbReference>
<dbReference type="Proteomes" id="UP001153555">
    <property type="component" value="Unassembled WGS sequence"/>
</dbReference>
<keyword evidence="11" id="KW-1185">Reference proteome</keyword>
<name>A0A9N7MLY1_STRHE</name>
<evidence type="ECO:0000256" key="8">
    <source>
        <dbReference type="ARBA" id="ARBA00048679"/>
    </source>
</evidence>
<evidence type="ECO:0000313" key="10">
    <source>
        <dbReference type="EMBL" id="CAA0810937.1"/>
    </source>
</evidence>
<feature type="domain" description="Protein kinase" evidence="9">
    <location>
        <begin position="1"/>
        <end position="143"/>
    </location>
</feature>
<dbReference type="InterPro" id="IPR000719">
    <property type="entry name" value="Prot_kinase_dom"/>
</dbReference>
<feature type="non-terminal residue" evidence="10">
    <location>
        <position position="143"/>
    </location>
</feature>
<dbReference type="SMART" id="SM00220">
    <property type="entry name" value="S_TKc"/>
    <property type="match status" value="1"/>
</dbReference>
<keyword evidence="2" id="KW-0723">Serine/threonine-protein kinase</keyword>
<organism evidence="10 11">
    <name type="scientific">Striga hermonthica</name>
    <name type="common">Purple witchweed</name>
    <name type="synonym">Buchnera hermonthica</name>
    <dbReference type="NCBI Taxonomy" id="68872"/>
    <lineage>
        <taxon>Eukaryota</taxon>
        <taxon>Viridiplantae</taxon>
        <taxon>Streptophyta</taxon>
        <taxon>Embryophyta</taxon>
        <taxon>Tracheophyta</taxon>
        <taxon>Spermatophyta</taxon>
        <taxon>Magnoliopsida</taxon>
        <taxon>eudicotyledons</taxon>
        <taxon>Gunneridae</taxon>
        <taxon>Pentapetalae</taxon>
        <taxon>asterids</taxon>
        <taxon>lamiids</taxon>
        <taxon>Lamiales</taxon>
        <taxon>Orobanchaceae</taxon>
        <taxon>Buchnereae</taxon>
        <taxon>Striga</taxon>
    </lineage>
</organism>
<evidence type="ECO:0000259" key="9">
    <source>
        <dbReference type="PROSITE" id="PS50011"/>
    </source>
</evidence>
<evidence type="ECO:0000256" key="3">
    <source>
        <dbReference type="ARBA" id="ARBA00022679"/>
    </source>
</evidence>
<proteinExistence type="predicted"/>
<keyword evidence="3" id="KW-0808">Transferase</keyword>
<keyword evidence="6" id="KW-0067">ATP-binding</keyword>
<evidence type="ECO:0000256" key="6">
    <source>
        <dbReference type="ARBA" id="ARBA00022840"/>
    </source>
</evidence>
<gene>
    <name evidence="10" type="ORF">SHERM_12371</name>
</gene>
<feature type="non-terminal residue" evidence="10">
    <location>
        <position position="1"/>
    </location>
</feature>
<dbReference type="OrthoDB" id="193931at2759"/>
<keyword evidence="5 10" id="KW-0418">Kinase</keyword>
<dbReference type="GO" id="GO:0006970">
    <property type="term" value="P:response to osmotic stress"/>
    <property type="evidence" value="ECO:0007669"/>
    <property type="project" value="UniProtKB-ARBA"/>
</dbReference>
<dbReference type="Pfam" id="PF00069">
    <property type="entry name" value="Pkinase"/>
    <property type="match status" value="1"/>
</dbReference>
<evidence type="ECO:0000256" key="2">
    <source>
        <dbReference type="ARBA" id="ARBA00022527"/>
    </source>
</evidence>
<sequence length="143" mass="16519">SRYFFQQLISGQICHRDLKLENTLLDGIPTPCLKICDFGYSRVDWIFRPKSTVGTPAYIALEVLSRREYDGKLADVWSCRVTFYVMLVGAHPFEDQEVPKNFRKTIQVSLFIDNGGQYKIPDYVHISQDCRRLLSRIIVANPS</sequence>
<dbReference type="PANTHER" id="PTHR24343">
    <property type="entry name" value="SERINE/THREONINE KINASE"/>
    <property type="match status" value="1"/>
</dbReference>
<dbReference type="AlphaFoldDB" id="A0A9N7MLY1"/>
<evidence type="ECO:0000256" key="5">
    <source>
        <dbReference type="ARBA" id="ARBA00022777"/>
    </source>
</evidence>
<comment type="caution">
    <text evidence="10">The sequence shown here is derived from an EMBL/GenBank/DDBJ whole genome shotgun (WGS) entry which is preliminary data.</text>
</comment>
<dbReference type="GO" id="GO:0004674">
    <property type="term" value="F:protein serine/threonine kinase activity"/>
    <property type="evidence" value="ECO:0007669"/>
    <property type="project" value="UniProtKB-KW"/>
</dbReference>
<accession>A0A9N7MLY1</accession>
<evidence type="ECO:0000313" key="11">
    <source>
        <dbReference type="Proteomes" id="UP001153555"/>
    </source>
</evidence>
<reference evidence="10" key="1">
    <citation type="submission" date="2019-12" db="EMBL/GenBank/DDBJ databases">
        <authorList>
            <person name="Scholes J."/>
        </authorList>
    </citation>
    <scope>NUCLEOTIDE SEQUENCE</scope>
</reference>
<dbReference type="InterPro" id="IPR008271">
    <property type="entry name" value="Ser/Thr_kinase_AS"/>
</dbReference>
<protein>
    <recommendedName>
        <fullName evidence="1">non-specific serine/threonine protein kinase</fullName>
        <ecNumber evidence="1">2.7.11.1</ecNumber>
    </recommendedName>
</protein>
<evidence type="ECO:0000256" key="7">
    <source>
        <dbReference type="ARBA" id="ARBA00047899"/>
    </source>
</evidence>
<dbReference type="EC" id="2.7.11.1" evidence="1"/>
<comment type="catalytic activity">
    <reaction evidence="8">
        <text>L-seryl-[protein] + ATP = O-phospho-L-seryl-[protein] + ADP + H(+)</text>
        <dbReference type="Rhea" id="RHEA:17989"/>
        <dbReference type="Rhea" id="RHEA-COMP:9863"/>
        <dbReference type="Rhea" id="RHEA-COMP:11604"/>
        <dbReference type="ChEBI" id="CHEBI:15378"/>
        <dbReference type="ChEBI" id="CHEBI:29999"/>
        <dbReference type="ChEBI" id="CHEBI:30616"/>
        <dbReference type="ChEBI" id="CHEBI:83421"/>
        <dbReference type="ChEBI" id="CHEBI:456216"/>
        <dbReference type="EC" id="2.7.11.1"/>
    </reaction>
</comment>
<dbReference type="PANTHER" id="PTHR24343:SF490">
    <property type="entry name" value="SERINE_THREONINE-PROTEIN KINASE SRK2G"/>
    <property type="match status" value="1"/>
</dbReference>
<evidence type="ECO:0000256" key="4">
    <source>
        <dbReference type="ARBA" id="ARBA00022741"/>
    </source>
</evidence>